<name>A0A9Q8URM3_PASFU</name>
<dbReference type="Proteomes" id="UP000756132">
    <property type="component" value="Chromosome 7"/>
</dbReference>
<organism evidence="2 3">
    <name type="scientific">Passalora fulva</name>
    <name type="common">Tomato leaf mold</name>
    <name type="synonym">Cladosporium fulvum</name>
    <dbReference type="NCBI Taxonomy" id="5499"/>
    <lineage>
        <taxon>Eukaryota</taxon>
        <taxon>Fungi</taxon>
        <taxon>Dikarya</taxon>
        <taxon>Ascomycota</taxon>
        <taxon>Pezizomycotina</taxon>
        <taxon>Dothideomycetes</taxon>
        <taxon>Dothideomycetidae</taxon>
        <taxon>Mycosphaerellales</taxon>
        <taxon>Mycosphaerellaceae</taxon>
        <taxon>Fulvia</taxon>
    </lineage>
</organism>
<sequence>MLNVWASWLGTKGYFPPQGHSKPNRPNHITTSSLTNTPNHKPNKSKTHLTMGNKFSTEQKTNIIAEARKLVKSGRDSFPLPEPQPSHASYLEGRAYPLLADLETQLGKKNPDFEKMQDKCEQMAGVLASPDLKTFYEVLFASDPAVKARARGN</sequence>
<keyword evidence="3" id="KW-1185">Reference proteome</keyword>
<proteinExistence type="predicted"/>
<dbReference type="KEGG" id="ffu:CLAFUR5_09856"/>
<reference evidence="2" key="1">
    <citation type="submission" date="2021-12" db="EMBL/GenBank/DDBJ databases">
        <authorList>
            <person name="Zaccaron A."/>
            <person name="Stergiopoulos I."/>
        </authorList>
    </citation>
    <scope>NUCLEOTIDE SEQUENCE</scope>
    <source>
        <strain evidence="2">Race5_Kim</strain>
    </source>
</reference>
<evidence type="ECO:0000256" key="1">
    <source>
        <dbReference type="SAM" id="MobiDB-lite"/>
    </source>
</evidence>
<accession>A0A9Q8URM3</accession>
<reference evidence="2" key="2">
    <citation type="journal article" date="2022" name="Microb. Genom.">
        <title>A chromosome-scale genome assembly of the tomato pathogen Cladosporium fulvum reveals a compartmentalized genome architecture and the presence of a dispensable chromosome.</title>
        <authorList>
            <person name="Zaccaron A.Z."/>
            <person name="Chen L.H."/>
            <person name="Samaras A."/>
            <person name="Stergiopoulos I."/>
        </authorList>
    </citation>
    <scope>NUCLEOTIDE SEQUENCE</scope>
    <source>
        <strain evidence="2">Race5_Kim</strain>
    </source>
</reference>
<dbReference type="EMBL" id="CP090169">
    <property type="protein sequence ID" value="UJO19959.1"/>
    <property type="molecule type" value="Genomic_DNA"/>
</dbReference>
<dbReference type="GeneID" id="71989734"/>
<evidence type="ECO:0000313" key="2">
    <source>
        <dbReference type="EMBL" id="UJO19959.1"/>
    </source>
</evidence>
<dbReference type="RefSeq" id="XP_047764325.1">
    <property type="nucleotide sequence ID" value="XM_047909004.1"/>
</dbReference>
<protein>
    <submittedName>
        <fullName evidence="2">Uncharacterized protein</fullName>
    </submittedName>
</protein>
<gene>
    <name evidence="2" type="ORF">CLAFUR5_09856</name>
</gene>
<evidence type="ECO:0000313" key="3">
    <source>
        <dbReference type="Proteomes" id="UP000756132"/>
    </source>
</evidence>
<feature type="compositionally biased region" description="Polar residues" evidence="1">
    <location>
        <begin position="27"/>
        <end position="40"/>
    </location>
</feature>
<feature type="region of interest" description="Disordered" evidence="1">
    <location>
        <begin position="15"/>
        <end position="56"/>
    </location>
</feature>
<dbReference type="AlphaFoldDB" id="A0A9Q8URM3"/>